<protein>
    <submittedName>
        <fullName evidence="6">Multicopper oxidase family protein</fullName>
    </submittedName>
</protein>
<comment type="caution">
    <text evidence="6">The sequence shown here is derived from an EMBL/GenBank/DDBJ whole genome shotgun (WGS) entry which is preliminary data.</text>
</comment>
<dbReference type="Pfam" id="PF07732">
    <property type="entry name" value="Cu-oxidase_3"/>
    <property type="match status" value="1"/>
</dbReference>
<dbReference type="SUPFAM" id="SSF49503">
    <property type="entry name" value="Cupredoxins"/>
    <property type="match status" value="2"/>
</dbReference>
<gene>
    <name evidence="6" type="ORF">ACFQWB_08365</name>
</gene>
<evidence type="ECO:0000256" key="3">
    <source>
        <dbReference type="ARBA" id="ARBA00023008"/>
    </source>
</evidence>
<name>A0ABW2V1D0_9BACL</name>
<sequence>MNDTVVTPDIPNAPYVTRGGVKYFDLTAEPVEREILPGVILRTWCYNGLLPGPTIVVEPGDYVCIRVANRLPEPTSVHWHGLFIPNAMDGVPDAEPSPRIDPGKSFEYRFKIVNPPGTYMYHSHWSARQEMRGMGGGFIVLDTNPYRDRVQRDYFMMLQEFRLPGMPPESVAPGIYPADPESESFNFFTINGRCFPHTSPLQVRQGDAVRLRFANFMMNAHPMHLHGHPFAVSGADGHPIAHANRVWKNTIPVASGETWDVEFHANNPGSWALHCHMPHHTSNNKAPGLGGMFTKIVYV</sequence>
<dbReference type="InterPro" id="IPR011707">
    <property type="entry name" value="Cu-oxidase-like_N"/>
</dbReference>
<dbReference type="Gene3D" id="2.60.40.420">
    <property type="entry name" value="Cupredoxins - blue copper proteins"/>
    <property type="match status" value="2"/>
</dbReference>
<evidence type="ECO:0000259" key="4">
    <source>
        <dbReference type="Pfam" id="PF07731"/>
    </source>
</evidence>
<dbReference type="RefSeq" id="WP_138788242.1">
    <property type="nucleotide sequence ID" value="NZ_JBHTGQ010000018.1"/>
</dbReference>
<feature type="domain" description="Plastocyanin-like" evidence="5">
    <location>
        <begin position="39"/>
        <end position="143"/>
    </location>
</feature>
<keyword evidence="1" id="KW-0479">Metal-binding</keyword>
<reference evidence="7" key="1">
    <citation type="journal article" date="2019" name="Int. J. Syst. Evol. Microbiol.">
        <title>The Global Catalogue of Microorganisms (GCM) 10K type strain sequencing project: providing services to taxonomists for standard genome sequencing and annotation.</title>
        <authorList>
            <consortium name="The Broad Institute Genomics Platform"/>
            <consortium name="The Broad Institute Genome Sequencing Center for Infectious Disease"/>
            <person name="Wu L."/>
            <person name="Ma J."/>
        </authorList>
    </citation>
    <scope>NUCLEOTIDE SEQUENCE [LARGE SCALE GENOMIC DNA]</scope>
    <source>
        <strain evidence="7">JCM 18657</strain>
    </source>
</reference>
<keyword evidence="3" id="KW-0186">Copper</keyword>
<evidence type="ECO:0000259" key="5">
    <source>
        <dbReference type="Pfam" id="PF07732"/>
    </source>
</evidence>
<evidence type="ECO:0000256" key="1">
    <source>
        <dbReference type="ARBA" id="ARBA00022723"/>
    </source>
</evidence>
<keyword evidence="7" id="KW-1185">Reference proteome</keyword>
<dbReference type="Proteomes" id="UP001596528">
    <property type="component" value="Unassembled WGS sequence"/>
</dbReference>
<dbReference type="EMBL" id="JBHTGQ010000018">
    <property type="protein sequence ID" value="MFC7749954.1"/>
    <property type="molecule type" value="Genomic_DNA"/>
</dbReference>
<dbReference type="Pfam" id="PF07731">
    <property type="entry name" value="Cu-oxidase_2"/>
    <property type="match status" value="1"/>
</dbReference>
<dbReference type="PANTHER" id="PTHR11709">
    <property type="entry name" value="MULTI-COPPER OXIDASE"/>
    <property type="match status" value="1"/>
</dbReference>
<feature type="domain" description="Plastocyanin-like" evidence="4">
    <location>
        <begin position="187"/>
        <end position="283"/>
    </location>
</feature>
<dbReference type="InterPro" id="IPR011706">
    <property type="entry name" value="Cu-oxidase_C"/>
</dbReference>
<keyword evidence="2" id="KW-0560">Oxidoreductase</keyword>
<dbReference type="CDD" id="cd04202">
    <property type="entry name" value="CuRO_D2_2dMcoN_like"/>
    <property type="match status" value="1"/>
</dbReference>
<organism evidence="6 7">
    <name type="scientific">Paenibacillus thermoaerophilus</name>
    <dbReference type="NCBI Taxonomy" id="1215385"/>
    <lineage>
        <taxon>Bacteria</taxon>
        <taxon>Bacillati</taxon>
        <taxon>Bacillota</taxon>
        <taxon>Bacilli</taxon>
        <taxon>Bacillales</taxon>
        <taxon>Paenibacillaceae</taxon>
        <taxon>Paenibacillus</taxon>
    </lineage>
</organism>
<proteinExistence type="predicted"/>
<accession>A0ABW2V1D0</accession>
<dbReference type="PANTHER" id="PTHR11709:SF394">
    <property type="entry name" value="FI03373P-RELATED"/>
    <property type="match status" value="1"/>
</dbReference>
<evidence type="ECO:0000256" key="2">
    <source>
        <dbReference type="ARBA" id="ARBA00023002"/>
    </source>
</evidence>
<dbReference type="InterPro" id="IPR045087">
    <property type="entry name" value="Cu-oxidase_fam"/>
</dbReference>
<dbReference type="InterPro" id="IPR008972">
    <property type="entry name" value="Cupredoxin"/>
</dbReference>
<evidence type="ECO:0000313" key="6">
    <source>
        <dbReference type="EMBL" id="MFC7749954.1"/>
    </source>
</evidence>
<evidence type="ECO:0000313" key="7">
    <source>
        <dbReference type="Proteomes" id="UP001596528"/>
    </source>
</evidence>